<gene>
    <name evidence="2" type="primary">Aste57867_24739</name>
    <name evidence="1" type="ORF">As57867_024661</name>
    <name evidence="2" type="ORF">ASTE57867_24739</name>
</gene>
<dbReference type="OrthoDB" id="76923at2759"/>
<name>A0A485LRW8_9STRA</name>
<organism evidence="2 3">
    <name type="scientific">Aphanomyces stellatus</name>
    <dbReference type="NCBI Taxonomy" id="120398"/>
    <lineage>
        <taxon>Eukaryota</taxon>
        <taxon>Sar</taxon>
        <taxon>Stramenopiles</taxon>
        <taxon>Oomycota</taxon>
        <taxon>Saprolegniomycetes</taxon>
        <taxon>Saprolegniales</taxon>
        <taxon>Verrucalvaceae</taxon>
        <taxon>Aphanomyces</taxon>
    </lineage>
</organism>
<dbReference type="EMBL" id="CAADRA010007469">
    <property type="protein sequence ID" value="VFU01375.1"/>
    <property type="molecule type" value="Genomic_DNA"/>
</dbReference>
<reference evidence="2 3" key="1">
    <citation type="submission" date="2019-03" db="EMBL/GenBank/DDBJ databases">
        <authorList>
            <person name="Gaulin E."/>
            <person name="Dumas B."/>
        </authorList>
    </citation>
    <scope>NUCLEOTIDE SEQUENCE [LARGE SCALE GENOMIC DNA]</scope>
    <source>
        <strain evidence="2">CBS 568.67</strain>
    </source>
</reference>
<accession>A0A485LRW8</accession>
<evidence type="ECO:0000313" key="1">
    <source>
        <dbReference type="EMBL" id="KAF0683175.1"/>
    </source>
</evidence>
<evidence type="ECO:0000313" key="3">
    <source>
        <dbReference type="Proteomes" id="UP000332933"/>
    </source>
</evidence>
<evidence type="ECO:0000313" key="2">
    <source>
        <dbReference type="EMBL" id="VFU01375.1"/>
    </source>
</evidence>
<reference evidence="1" key="2">
    <citation type="submission" date="2019-06" db="EMBL/GenBank/DDBJ databases">
        <title>Genomics analysis of Aphanomyces spp. identifies a new class of oomycete effector associated with host adaptation.</title>
        <authorList>
            <person name="Gaulin E."/>
        </authorList>
    </citation>
    <scope>NUCLEOTIDE SEQUENCE</scope>
    <source>
        <strain evidence="1">CBS 578.67</strain>
    </source>
</reference>
<sequence length="117" mass="13558">MMLARVFRRWCSSSSSPPPPLNWSDFNVVATELRAIVKETPTTKKHREMPDTQHLKALGRTDLVHAIRKKHGGFVAVAHKLGWRIETTKGMDTHKKLAVRQKRRDARLLEVKKHRVF</sequence>
<dbReference type="Proteomes" id="UP000332933">
    <property type="component" value="Unassembled WGS sequence"/>
</dbReference>
<keyword evidence="3" id="KW-1185">Reference proteome</keyword>
<dbReference type="AlphaFoldDB" id="A0A485LRW8"/>
<dbReference type="EMBL" id="VJMH01007443">
    <property type="protein sequence ID" value="KAF0683175.1"/>
    <property type="molecule type" value="Genomic_DNA"/>
</dbReference>
<protein>
    <submittedName>
        <fullName evidence="2">Aste57867_24739 protein</fullName>
    </submittedName>
</protein>
<proteinExistence type="predicted"/>